<proteinExistence type="predicted"/>
<comment type="caution">
    <text evidence="2">The sequence shown here is derived from an EMBL/GenBank/DDBJ whole genome shotgun (WGS) entry which is preliminary data.</text>
</comment>
<name>A0A7X3LWK4_9HYPH</name>
<sequence length="273" mass="30469">MNGPPASYKFRAEKVELSRRGFVAGVAAAGLAFAAPARVLADSGDRVWTSLLRQYVVSSRDGINRVRYAAFKRESYGELAAYLMELQRVKVSSLGRADQFAFWVNLYNAETVRVVLEHYPVRTIRDIDLGGGLFANGPWKKKLLTVEGRELSLDDIEHEILRKDFGDKRVHYAVNCASLGCPNLQLEAFTGARLDAMLDAGAADYINHPRGVNVVDGRVTASKIYNWFSEDFGGNSDLIGHWRDYARPELAGKLDEARRISDYVYDWGLNDAA</sequence>
<dbReference type="PANTHER" id="PTHR46361">
    <property type="entry name" value="ELECTRON CARRIER/ PROTEIN DISULFIDE OXIDOREDUCTASE"/>
    <property type="match status" value="1"/>
</dbReference>
<evidence type="ECO:0000313" key="2">
    <source>
        <dbReference type="EMBL" id="MXN66383.1"/>
    </source>
</evidence>
<dbReference type="InterPro" id="IPR006869">
    <property type="entry name" value="DUF547"/>
</dbReference>
<reference evidence="2 3" key="1">
    <citation type="submission" date="2019-12" db="EMBL/GenBank/DDBJ databases">
        <authorList>
            <person name="Li M."/>
        </authorList>
    </citation>
    <scope>NUCLEOTIDE SEQUENCE [LARGE SCALE GENOMIC DNA]</scope>
    <source>
        <strain evidence="2 3">GBMRC 2046</strain>
    </source>
</reference>
<dbReference type="Pfam" id="PF04784">
    <property type="entry name" value="DUF547"/>
    <property type="match status" value="1"/>
</dbReference>
<dbReference type="PANTHER" id="PTHR46361:SF3">
    <property type="entry name" value="ELECTRON CARRIER_ PROTEIN DISULFIDE OXIDOREDUCTASE"/>
    <property type="match status" value="1"/>
</dbReference>
<dbReference type="AlphaFoldDB" id="A0A7X3LWK4"/>
<gene>
    <name evidence="2" type="ORF">GR183_15825</name>
</gene>
<accession>A0A7X3LWK4</accession>
<dbReference type="EMBL" id="WUMV01000007">
    <property type="protein sequence ID" value="MXN66383.1"/>
    <property type="molecule type" value="Genomic_DNA"/>
</dbReference>
<dbReference type="PROSITE" id="PS51318">
    <property type="entry name" value="TAT"/>
    <property type="match status" value="1"/>
</dbReference>
<dbReference type="RefSeq" id="WP_160776616.1">
    <property type="nucleotide sequence ID" value="NZ_WUMV01000007.1"/>
</dbReference>
<dbReference type="InterPro" id="IPR006311">
    <property type="entry name" value="TAT_signal"/>
</dbReference>
<evidence type="ECO:0000313" key="3">
    <source>
        <dbReference type="Proteomes" id="UP000433101"/>
    </source>
</evidence>
<protein>
    <submittedName>
        <fullName evidence="2">DUF547 domain-containing protein</fullName>
    </submittedName>
</protein>
<organism evidence="2 3">
    <name type="scientific">Stappia sediminis</name>
    <dbReference type="NCBI Taxonomy" id="2692190"/>
    <lineage>
        <taxon>Bacteria</taxon>
        <taxon>Pseudomonadati</taxon>
        <taxon>Pseudomonadota</taxon>
        <taxon>Alphaproteobacteria</taxon>
        <taxon>Hyphomicrobiales</taxon>
        <taxon>Stappiaceae</taxon>
        <taxon>Stappia</taxon>
    </lineage>
</organism>
<keyword evidence="3" id="KW-1185">Reference proteome</keyword>
<evidence type="ECO:0000259" key="1">
    <source>
        <dbReference type="Pfam" id="PF04784"/>
    </source>
</evidence>
<feature type="domain" description="DUF547" evidence="1">
    <location>
        <begin position="92"/>
        <end position="206"/>
    </location>
</feature>
<dbReference type="Proteomes" id="UP000433101">
    <property type="component" value="Unassembled WGS sequence"/>
</dbReference>